<dbReference type="Proteomes" id="UP000694844">
    <property type="component" value="Chromosome 6"/>
</dbReference>
<dbReference type="Pfam" id="PF00386">
    <property type="entry name" value="C1q"/>
    <property type="match status" value="1"/>
</dbReference>
<dbReference type="OrthoDB" id="6137904at2759"/>
<name>A0A8B8AGK4_CRAVI</name>
<reference evidence="7" key="1">
    <citation type="submission" date="2025-08" db="UniProtKB">
        <authorList>
            <consortium name="RefSeq"/>
        </authorList>
    </citation>
    <scope>IDENTIFICATION</scope>
    <source>
        <tissue evidence="7">Whole sample</tissue>
    </source>
</reference>
<dbReference type="PANTHER" id="PTHR22923">
    <property type="entry name" value="CEREBELLIN-RELATED"/>
    <property type="match status" value="1"/>
</dbReference>
<dbReference type="PROSITE" id="PS50871">
    <property type="entry name" value="C1Q"/>
    <property type="match status" value="1"/>
</dbReference>
<keyword evidence="3 4" id="KW-0732">Signal</keyword>
<evidence type="ECO:0000313" key="7">
    <source>
        <dbReference type="RefSeq" id="XP_022290300.1"/>
    </source>
</evidence>
<sequence>MAVATVNILLTLRAFHLAVNTGINNVANYTAPVNCFIYDRKNFYTNDPSLSLVNKNERCTVKCPRFRNVTLTYNIKPVYPWSQEVNYNVLCTGCDPDLAGIKNQIQLQVIHCMGGDYDNRFYEIEAATEDGRKGYSTVFVEAEFKECFTGRLSAAAGPGHIKFDNVEINEGLSYNNVTGVFTAKRNGFYNFYLTARTRTSRYTKMELRRNGVVAGSITNDVLVEHGWEVEDGATAILLDLTKGDQITVYANGTLQDGSTMSCFSLRTLMEEPPVVFYATVPEGKMVDADMFEFLVYDNVHIDTAQRFMDNTNYSIPSDGLYVISVTTSFHEEAIHGSYVDFRFKSLRYSQLKIPARTSNSFTFIMRYNESDLIGNKLFSLYEASLSNETSIAVFKYFNLHETDVSAVTVKQSSFQVHCEEFCNPMSQGIVFEDFDSSFDAETGVFTAKRSDAYVISVNLFGTQVDTTFEIVINGVATDVIVSDGPDDDYFVNDSKIVLIKYLHSGDSVELRMKGWTFHYTLLSIWTLTS</sequence>
<dbReference type="KEGG" id="cvn:111101939"/>
<proteinExistence type="predicted"/>
<evidence type="ECO:0000256" key="4">
    <source>
        <dbReference type="SAM" id="SignalP"/>
    </source>
</evidence>
<evidence type="ECO:0000256" key="3">
    <source>
        <dbReference type="ARBA" id="ARBA00022729"/>
    </source>
</evidence>
<dbReference type="InterPro" id="IPR050822">
    <property type="entry name" value="Cerebellin_Synaptic_Org"/>
</dbReference>
<dbReference type="Gene3D" id="2.60.120.40">
    <property type="match status" value="2"/>
</dbReference>
<gene>
    <name evidence="7" type="primary">LOC111101939</name>
</gene>
<evidence type="ECO:0000259" key="5">
    <source>
        <dbReference type="PROSITE" id="PS50871"/>
    </source>
</evidence>
<organism evidence="6 7">
    <name type="scientific">Crassostrea virginica</name>
    <name type="common">Eastern oyster</name>
    <dbReference type="NCBI Taxonomy" id="6565"/>
    <lineage>
        <taxon>Eukaryota</taxon>
        <taxon>Metazoa</taxon>
        <taxon>Spiralia</taxon>
        <taxon>Lophotrochozoa</taxon>
        <taxon>Mollusca</taxon>
        <taxon>Bivalvia</taxon>
        <taxon>Autobranchia</taxon>
        <taxon>Pteriomorphia</taxon>
        <taxon>Ostreida</taxon>
        <taxon>Ostreoidea</taxon>
        <taxon>Ostreidae</taxon>
        <taxon>Crassostrea</taxon>
    </lineage>
</organism>
<keyword evidence="6" id="KW-1185">Reference proteome</keyword>
<dbReference type="RefSeq" id="XP_022290300.1">
    <property type="nucleotide sequence ID" value="XM_022434592.1"/>
</dbReference>
<dbReference type="InterPro" id="IPR001073">
    <property type="entry name" value="C1q_dom"/>
</dbReference>
<dbReference type="GeneID" id="111101939"/>
<dbReference type="AlphaFoldDB" id="A0A8B8AGK4"/>
<feature type="domain" description="C1q" evidence="5">
    <location>
        <begin position="137"/>
        <end position="281"/>
    </location>
</feature>
<protein>
    <submittedName>
        <fullName evidence="7">Uncharacterized protein LOC111101939</fullName>
    </submittedName>
</protein>
<dbReference type="SMART" id="SM00110">
    <property type="entry name" value="C1Q"/>
    <property type="match status" value="1"/>
</dbReference>
<dbReference type="InterPro" id="IPR008983">
    <property type="entry name" value="Tumour_necrosis_fac-like_dom"/>
</dbReference>
<evidence type="ECO:0000256" key="2">
    <source>
        <dbReference type="ARBA" id="ARBA00022525"/>
    </source>
</evidence>
<dbReference type="PANTHER" id="PTHR22923:SF116">
    <property type="entry name" value="C1Q DOMAIN-CONTAINING PROTEIN"/>
    <property type="match status" value="1"/>
</dbReference>
<comment type="subcellular location">
    <subcellularLocation>
        <location evidence="1">Secreted</location>
    </subcellularLocation>
</comment>
<evidence type="ECO:0000256" key="1">
    <source>
        <dbReference type="ARBA" id="ARBA00004613"/>
    </source>
</evidence>
<feature type="signal peptide" evidence="4">
    <location>
        <begin position="1"/>
        <end position="18"/>
    </location>
</feature>
<dbReference type="GO" id="GO:0005576">
    <property type="term" value="C:extracellular region"/>
    <property type="evidence" value="ECO:0007669"/>
    <property type="project" value="UniProtKB-SubCell"/>
</dbReference>
<feature type="chain" id="PRO_5034611134" evidence="4">
    <location>
        <begin position="19"/>
        <end position="529"/>
    </location>
</feature>
<evidence type="ECO:0000313" key="6">
    <source>
        <dbReference type="Proteomes" id="UP000694844"/>
    </source>
</evidence>
<dbReference type="SUPFAM" id="SSF49842">
    <property type="entry name" value="TNF-like"/>
    <property type="match status" value="2"/>
</dbReference>
<keyword evidence="2" id="KW-0964">Secreted</keyword>
<accession>A0A8B8AGK4</accession>